<name>A0ABP8R344_9SPHI</name>
<keyword evidence="2" id="KW-1185">Reference proteome</keyword>
<evidence type="ECO:0000313" key="1">
    <source>
        <dbReference type="EMBL" id="GAA4517073.1"/>
    </source>
</evidence>
<accession>A0ABP8R344</accession>
<sequence>MVSLGMTLQEFIQSLDYDTMPESLTVPLQALWWDAKGDWARAHALINDLEDSVSAHVHAYLHRKEGDLWNARYWYSRAQQPEFKGPLQEEWRYLLELYLR</sequence>
<comment type="caution">
    <text evidence="1">The sequence shown here is derived from an EMBL/GenBank/DDBJ whole genome shotgun (WGS) entry which is preliminary data.</text>
</comment>
<protein>
    <submittedName>
        <fullName evidence="1">Uncharacterized protein</fullName>
    </submittedName>
</protein>
<proteinExistence type="predicted"/>
<evidence type="ECO:0000313" key="2">
    <source>
        <dbReference type="Proteomes" id="UP001500394"/>
    </source>
</evidence>
<organism evidence="1 2">
    <name type="scientific">Sphingobacterium thermophilum</name>
    <dbReference type="NCBI Taxonomy" id="768534"/>
    <lineage>
        <taxon>Bacteria</taxon>
        <taxon>Pseudomonadati</taxon>
        <taxon>Bacteroidota</taxon>
        <taxon>Sphingobacteriia</taxon>
        <taxon>Sphingobacteriales</taxon>
        <taxon>Sphingobacteriaceae</taxon>
        <taxon>Sphingobacterium</taxon>
    </lineage>
</organism>
<dbReference type="EMBL" id="BAABGR010000020">
    <property type="protein sequence ID" value="GAA4517073.1"/>
    <property type="molecule type" value="Genomic_DNA"/>
</dbReference>
<gene>
    <name evidence="1" type="ORF">GCM10023173_17160</name>
</gene>
<reference evidence="2" key="1">
    <citation type="journal article" date="2019" name="Int. J. Syst. Evol. Microbiol.">
        <title>The Global Catalogue of Microorganisms (GCM) 10K type strain sequencing project: providing services to taxonomists for standard genome sequencing and annotation.</title>
        <authorList>
            <consortium name="The Broad Institute Genomics Platform"/>
            <consortium name="The Broad Institute Genome Sequencing Center for Infectious Disease"/>
            <person name="Wu L."/>
            <person name="Ma J."/>
        </authorList>
    </citation>
    <scope>NUCLEOTIDE SEQUENCE [LARGE SCALE GENOMIC DNA]</scope>
    <source>
        <strain evidence="2">JCM 17858</strain>
    </source>
</reference>
<dbReference type="Proteomes" id="UP001500394">
    <property type="component" value="Unassembled WGS sequence"/>
</dbReference>